<dbReference type="CTD" id="9949642"/>
<feature type="transmembrane region" description="Helical" evidence="1">
    <location>
        <begin position="15"/>
        <end position="44"/>
    </location>
</feature>
<protein>
    <submittedName>
        <fullName evidence="2">Uncharacterized protein</fullName>
    </submittedName>
</protein>
<evidence type="ECO:0000256" key="1">
    <source>
        <dbReference type="SAM" id="Phobius"/>
    </source>
</evidence>
<evidence type="ECO:0000313" key="2">
    <source>
        <dbReference type="EMBL" id="EFO16326.1"/>
    </source>
</evidence>
<keyword evidence="1" id="KW-0472">Membrane</keyword>
<keyword evidence="1" id="KW-0812">Transmembrane</keyword>
<dbReference type="InParanoid" id="A0A1S0TLS0"/>
<organism evidence="2">
    <name type="scientific">Loa loa</name>
    <name type="common">Eye worm</name>
    <name type="synonym">Filaria loa</name>
    <dbReference type="NCBI Taxonomy" id="7209"/>
    <lineage>
        <taxon>Eukaryota</taxon>
        <taxon>Metazoa</taxon>
        <taxon>Ecdysozoa</taxon>
        <taxon>Nematoda</taxon>
        <taxon>Chromadorea</taxon>
        <taxon>Rhabditida</taxon>
        <taxon>Spirurina</taxon>
        <taxon>Spiruromorpha</taxon>
        <taxon>Filarioidea</taxon>
        <taxon>Onchocercidae</taxon>
        <taxon>Loa</taxon>
    </lineage>
</organism>
<dbReference type="EMBL" id="JH712406">
    <property type="protein sequence ID" value="EFO16326.1"/>
    <property type="molecule type" value="Genomic_DNA"/>
</dbReference>
<accession>A0A1S0TLS0</accession>
<dbReference type="RefSeq" id="XP_003147742.1">
    <property type="nucleotide sequence ID" value="XM_003147694.1"/>
</dbReference>
<name>A0A1S0TLS0_LOALO</name>
<reference evidence="2" key="1">
    <citation type="submission" date="2012-04" db="EMBL/GenBank/DDBJ databases">
        <title>The Genome Sequence of Loa loa.</title>
        <authorList>
            <consortium name="The Broad Institute Genome Sequencing Platform"/>
            <consortium name="Broad Institute Genome Sequencing Center for Infectious Disease"/>
            <person name="Nutman T.B."/>
            <person name="Fink D.L."/>
            <person name="Russ C."/>
            <person name="Young S."/>
            <person name="Zeng Q."/>
            <person name="Gargeya S."/>
            <person name="Alvarado L."/>
            <person name="Berlin A."/>
            <person name="Chapman S.B."/>
            <person name="Chen Z."/>
            <person name="Freedman E."/>
            <person name="Gellesch M."/>
            <person name="Goldberg J."/>
            <person name="Griggs A."/>
            <person name="Gujja S."/>
            <person name="Heilman E.R."/>
            <person name="Heiman D."/>
            <person name="Howarth C."/>
            <person name="Mehta T."/>
            <person name="Neiman D."/>
            <person name="Pearson M."/>
            <person name="Roberts A."/>
            <person name="Saif S."/>
            <person name="Shea T."/>
            <person name="Shenoy N."/>
            <person name="Sisk P."/>
            <person name="Stolte C."/>
            <person name="Sykes S."/>
            <person name="White J."/>
            <person name="Yandava C."/>
            <person name="Haas B."/>
            <person name="Henn M.R."/>
            <person name="Nusbaum C."/>
            <person name="Birren B."/>
        </authorList>
    </citation>
    <scope>NUCLEOTIDE SEQUENCE [LARGE SCALE GENOMIC DNA]</scope>
</reference>
<dbReference type="GeneID" id="9949642"/>
<feature type="transmembrane region" description="Helical" evidence="1">
    <location>
        <begin position="73"/>
        <end position="93"/>
    </location>
</feature>
<sequence>MNICRWIYIHVYICMYIYICMCGCVWDVGVFLLIFVSCHLGYLLRKLNKIKLLHAEKVYMSKRINNQSMMEQYLYHAVYKCMYVYICVCVYVYVYVYIYIYMCMCVCMCVCVCVCVYVYAAIVYYS</sequence>
<feature type="transmembrane region" description="Helical" evidence="1">
    <location>
        <begin position="99"/>
        <end position="125"/>
    </location>
</feature>
<dbReference type="AlphaFoldDB" id="A0A1S0TLS0"/>
<gene>
    <name evidence="2" type="ORF">LOAG_12181</name>
</gene>
<keyword evidence="1" id="KW-1133">Transmembrane helix</keyword>
<dbReference type="KEGG" id="loa:LOAG_12181"/>
<proteinExistence type="predicted"/>